<protein>
    <submittedName>
        <fullName evidence="1">Uncharacterized protein</fullName>
    </submittedName>
</protein>
<accession>A0A1G8T5K4</accession>
<evidence type="ECO:0000313" key="1">
    <source>
        <dbReference type="EMBL" id="SDJ36889.1"/>
    </source>
</evidence>
<dbReference type="EMBL" id="FNEJ01000028">
    <property type="protein sequence ID" value="SDJ36889.1"/>
    <property type="molecule type" value="Genomic_DNA"/>
</dbReference>
<name>A0A1G8T5K4_9RHOB</name>
<organism evidence="1 2">
    <name type="scientific">Salipiger marinus</name>
    <dbReference type="NCBI Taxonomy" id="555512"/>
    <lineage>
        <taxon>Bacteria</taxon>
        <taxon>Pseudomonadati</taxon>
        <taxon>Pseudomonadota</taxon>
        <taxon>Alphaproteobacteria</taxon>
        <taxon>Rhodobacterales</taxon>
        <taxon>Roseobacteraceae</taxon>
        <taxon>Salipiger</taxon>
    </lineage>
</organism>
<gene>
    <name evidence="1" type="ORF">SAMN04487993_102811</name>
</gene>
<keyword evidence="2" id="KW-1185">Reference proteome</keyword>
<reference evidence="1 2" key="1">
    <citation type="submission" date="2016-10" db="EMBL/GenBank/DDBJ databases">
        <authorList>
            <person name="de Groot N.N."/>
        </authorList>
    </citation>
    <scope>NUCLEOTIDE SEQUENCE [LARGE SCALE GENOMIC DNA]</scope>
    <source>
        <strain evidence="1 2">DSM 26424</strain>
    </source>
</reference>
<sequence>MTAATSHGYAVPSLAEARATLADALHAGVEELIAACAVIEDQSDDPAEAREACELRERLQAKAPRPRRYPGRRRW</sequence>
<dbReference type="STRING" id="555512.SAMN04487993_102811"/>
<proteinExistence type="predicted"/>
<dbReference type="RefSeq" id="WP_089851333.1">
    <property type="nucleotide sequence ID" value="NZ_FNEJ01000028.1"/>
</dbReference>
<dbReference type="Proteomes" id="UP000199093">
    <property type="component" value="Unassembled WGS sequence"/>
</dbReference>
<dbReference type="AlphaFoldDB" id="A0A1G8T5K4"/>
<evidence type="ECO:0000313" key="2">
    <source>
        <dbReference type="Proteomes" id="UP000199093"/>
    </source>
</evidence>